<evidence type="ECO:0000256" key="1">
    <source>
        <dbReference type="SAM" id="MobiDB-lite"/>
    </source>
</evidence>
<protein>
    <recommendedName>
        <fullName evidence="2">Gfd2/YDR514C-like C-terminal domain-containing protein</fullName>
    </recommendedName>
</protein>
<dbReference type="KEGG" id="pno:SNOG_12415"/>
<keyword evidence="4" id="KW-1185">Reference proteome</keyword>
<dbReference type="Gene3D" id="3.30.420.10">
    <property type="entry name" value="Ribonuclease H-like superfamily/Ribonuclease H"/>
    <property type="match status" value="1"/>
</dbReference>
<dbReference type="OrthoDB" id="5953249at2759"/>
<dbReference type="RefSeq" id="XP_001802638.1">
    <property type="nucleotide sequence ID" value="XM_001802586.1"/>
</dbReference>
<feature type="domain" description="Gfd2/YDR514C-like C-terminal" evidence="2">
    <location>
        <begin position="60"/>
        <end position="253"/>
    </location>
</feature>
<proteinExistence type="predicted"/>
<evidence type="ECO:0000313" key="4">
    <source>
        <dbReference type="Proteomes" id="UP000663193"/>
    </source>
</evidence>
<accession>A0A7U2ICB7</accession>
<dbReference type="PANTHER" id="PTHR28083">
    <property type="entry name" value="GOOD FOR FULL DBP5 ACTIVITY PROTEIN 2"/>
    <property type="match status" value="1"/>
</dbReference>
<dbReference type="InterPro" id="IPR040151">
    <property type="entry name" value="Gfd2/YDR514C-like"/>
</dbReference>
<dbReference type="Pfam" id="PF21762">
    <property type="entry name" value="DEDDh_C"/>
    <property type="match status" value="1"/>
</dbReference>
<dbReference type="GO" id="GO:0003676">
    <property type="term" value="F:nucleic acid binding"/>
    <property type="evidence" value="ECO:0007669"/>
    <property type="project" value="InterPro"/>
</dbReference>
<gene>
    <name evidence="3" type="ORF">JI435_124150</name>
</gene>
<organism evidence="3 4">
    <name type="scientific">Phaeosphaeria nodorum (strain SN15 / ATCC MYA-4574 / FGSC 10173)</name>
    <name type="common">Glume blotch fungus</name>
    <name type="synonym">Parastagonospora nodorum</name>
    <dbReference type="NCBI Taxonomy" id="321614"/>
    <lineage>
        <taxon>Eukaryota</taxon>
        <taxon>Fungi</taxon>
        <taxon>Dikarya</taxon>
        <taxon>Ascomycota</taxon>
        <taxon>Pezizomycotina</taxon>
        <taxon>Dothideomycetes</taxon>
        <taxon>Pleosporomycetidae</taxon>
        <taxon>Pleosporales</taxon>
        <taxon>Pleosporineae</taxon>
        <taxon>Phaeosphaeriaceae</taxon>
        <taxon>Parastagonospora</taxon>
    </lineage>
</organism>
<dbReference type="Proteomes" id="UP000663193">
    <property type="component" value="Chromosome 22"/>
</dbReference>
<feature type="region of interest" description="Disordered" evidence="1">
    <location>
        <begin position="538"/>
        <end position="593"/>
    </location>
</feature>
<dbReference type="InterPro" id="IPR012337">
    <property type="entry name" value="RNaseH-like_sf"/>
</dbReference>
<dbReference type="AlphaFoldDB" id="A0A7U2ICB7"/>
<evidence type="ECO:0000259" key="2">
    <source>
        <dbReference type="Pfam" id="PF21762"/>
    </source>
</evidence>
<dbReference type="PANTHER" id="PTHR28083:SF1">
    <property type="entry name" value="GOOD FOR FULL DBP5 ACTIVITY PROTEIN 2"/>
    <property type="match status" value="1"/>
</dbReference>
<dbReference type="VEuPathDB" id="FungiDB:JI435_124150"/>
<evidence type="ECO:0000313" key="3">
    <source>
        <dbReference type="EMBL" id="QRD07211.1"/>
    </source>
</evidence>
<name>A0A7U2ICB7_PHANO</name>
<dbReference type="SUPFAM" id="SSF53098">
    <property type="entry name" value="Ribonuclease H-like"/>
    <property type="match status" value="1"/>
</dbReference>
<dbReference type="EMBL" id="CP069044">
    <property type="protein sequence ID" value="QRD07211.1"/>
    <property type="molecule type" value="Genomic_DNA"/>
</dbReference>
<dbReference type="InterPro" id="IPR048519">
    <property type="entry name" value="Gfd2/YDR514C-like_C"/>
</dbReference>
<feature type="compositionally biased region" description="Basic residues" evidence="1">
    <location>
        <begin position="567"/>
        <end position="578"/>
    </location>
</feature>
<dbReference type="InterPro" id="IPR036397">
    <property type="entry name" value="RNaseH_sf"/>
</dbReference>
<reference evidence="4" key="1">
    <citation type="journal article" date="2021" name="BMC Genomics">
        <title>Chromosome-level genome assembly and manually-curated proteome of model necrotroph Parastagonospora nodorum Sn15 reveals a genome-wide trove of candidate effector homologs, and redundancy of virulence-related functions within an accessory chromosome.</title>
        <authorList>
            <person name="Bertazzoni S."/>
            <person name="Jones D.A.B."/>
            <person name="Phan H.T."/>
            <person name="Tan K.-C."/>
            <person name="Hane J.K."/>
        </authorList>
    </citation>
    <scope>NUCLEOTIDE SEQUENCE [LARGE SCALE GENOMIC DNA]</scope>
    <source>
        <strain evidence="4">SN15 / ATCC MYA-4574 / FGSC 10173)</strain>
    </source>
</reference>
<sequence>MADPDVPTPFEVIKDRFSKHSDFKVLSHCLGITTINMGYSEDPEISRIRNIAEQLARHTVVICLDTEHWTLNSDEMTEIGIVVLHSQDVAPVSRAGEFGDHGFNILEQANFHFLRLKEKTHLPTSNVKSRGPDGNSFGYARFVTFAEARSILWDLMVQPIDHVPSLHGYNRPIVLMGHSVGHDREHLNGKDLGFDIDSPGTVARVIDTQQITLDSKHWFGCKDPIGLRTLVQKLEFHHTNSHTAANDAARTFISGVLMVLPKKARQNCRRNTQKVVYDLETSSRENFVPLGGVALYCGMCGEDGHMGDQDCMTLGKLRRTGPCPECMSRGFDIEAKFHIEAHCPIIRDEVAAERLAWYKGQPAEWKPKYPFVSNGRLQAFAPNSPTPIPASDEEIATRRAYYDKQKGSSVFEERFVWIGRSFQNSPLADQGPPPGQKVRRQYPPVPAFPSTPPPTNAMPMRLGGPSLRGDYIDRRPYGSNMGSRGYTQPSYQDYAVQPYAPHSNYVNFSGDSSPYYYPASPFYPGYGNFRPTGGFNNYQPGPYQGDFNNQPFHDGAGYGVYPDSYRHGRGSSRGRGNGRARGDGRGRAGYQQG</sequence>